<proteinExistence type="predicted"/>
<accession>A0A0K9PQ98</accession>
<name>A0A0K9PQ98_ZOSMR</name>
<dbReference type="Gene3D" id="1.20.58.1080">
    <property type="match status" value="1"/>
</dbReference>
<dbReference type="STRING" id="29655.A0A0K9PQ98"/>
<comment type="caution">
    <text evidence="2">The sequence shown here is derived from an EMBL/GenBank/DDBJ whole genome shotgun (WGS) entry which is preliminary data.</text>
</comment>
<organism evidence="2 3">
    <name type="scientific">Zostera marina</name>
    <name type="common">Eelgrass</name>
    <dbReference type="NCBI Taxonomy" id="29655"/>
    <lineage>
        <taxon>Eukaryota</taxon>
        <taxon>Viridiplantae</taxon>
        <taxon>Streptophyta</taxon>
        <taxon>Embryophyta</taxon>
        <taxon>Tracheophyta</taxon>
        <taxon>Spermatophyta</taxon>
        <taxon>Magnoliopsida</taxon>
        <taxon>Liliopsida</taxon>
        <taxon>Zosteraceae</taxon>
        <taxon>Zostera</taxon>
    </lineage>
</organism>
<evidence type="ECO:0000259" key="1">
    <source>
        <dbReference type="Pfam" id="PF12513"/>
    </source>
</evidence>
<keyword evidence="3" id="KW-1185">Reference proteome</keyword>
<sequence length="134" mass="15790">MDDEYFMCHVEQLETVAFALRSISTGLSFKERSNFCMVAVNIKDRDVMRHLCILVEIYSKNLPITFSIELDTTSSKEYEEDLMVLETYNQILTVYVWLSRQLDTQRFTQIKEAEMIISNINSSISNFLFKEVKY</sequence>
<protein>
    <recommendedName>
        <fullName evidence="1">ATP-dependent RNA helicase SUV3 C-terminal domain-containing protein</fullName>
    </recommendedName>
</protein>
<gene>
    <name evidence="2" type="ORF">ZOSMA_187G00020</name>
</gene>
<evidence type="ECO:0000313" key="3">
    <source>
        <dbReference type="Proteomes" id="UP000036987"/>
    </source>
</evidence>
<feature type="domain" description="ATP-dependent RNA helicase SUV3 C-terminal" evidence="1">
    <location>
        <begin position="82"/>
        <end position="128"/>
    </location>
</feature>
<dbReference type="EMBL" id="LFYR01000687">
    <property type="protein sequence ID" value="KMZ71131.1"/>
    <property type="molecule type" value="Genomic_DNA"/>
</dbReference>
<reference evidence="3" key="1">
    <citation type="journal article" date="2016" name="Nature">
        <title>The genome of the seagrass Zostera marina reveals angiosperm adaptation to the sea.</title>
        <authorList>
            <person name="Olsen J.L."/>
            <person name="Rouze P."/>
            <person name="Verhelst B."/>
            <person name="Lin Y.-C."/>
            <person name="Bayer T."/>
            <person name="Collen J."/>
            <person name="Dattolo E."/>
            <person name="De Paoli E."/>
            <person name="Dittami S."/>
            <person name="Maumus F."/>
            <person name="Michel G."/>
            <person name="Kersting A."/>
            <person name="Lauritano C."/>
            <person name="Lohaus R."/>
            <person name="Toepel M."/>
            <person name="Tonon T."/>
            <person name="Vanneste K."/>
            <person name="Amirebrahimi M."/>
            <person name="Brakel J."/>
            <person name="Bostroem C."/>
            <person name="Chovatia M."/>
            <person name="Grimwood J."/>
            <person name="Jenkins J.W."/>
            <person name="Jueterbock A."/>
            <person name="Mraz A."/>
            <person name="Stam W.T."/>
            <person name="Tice H."/>
            <person name="Bornberg-Bauer E."/>
            <person name="Green P.J."/>
            <person name="Pearson G.A."/>
            <person name="Procaccini G."/>
            <person name="Duarte C.M."/>
            <person name="Schmutz J."/>
            <person name="Reusch T.B.H."/>
            <person name="Van de Peer Y."/>
        </authorList>
    </citation>
    <scope>NUCLEOTIDE SEQUENCE [LARGE SCALE GENOMIC DNA]</scope>
    <source>
        <strain evidence="3">cv. Finnish</strain>
    </source>
</reference>
<dbReference type="Pfam" id="PF12513">
    <property type="entry name" value="SUV3_C"/>
    <property type="match status" value="1"/>
</dbReference>
<evidence type="ECO:0000313" key="2">
    <source>
        <dbReference type="EMBL" id="KMZ71131.1"/>
    </source>
</evidence>
<dbReference type="Proteomes" id="UP000036987">
    <property type="component" value="Unassembled WGS sequence"/>
</dbReference>
<dbReference type="InterPro" id="IPR022192">
    <property type="entry name" value="SUV3_C"/>
</dbReference>
<dbReference type="AlphaFoldDB" id="A0A0K9PQ98"/>